<dbReference type="GO" id="GO:0005739">
    <property type="term" value="C:mitochondrion"/>
    <property type="evidence" value="ECO:0007669"/>
    <property type="project" value="UniProtKB-SubCell"/>
</dbReference>
<proteinExistence type="inferred from homology"/>
<keyword evidence="8 11" id="KW-0594">Phospholipid biosynthesis</keyword>
<protein>
    <recommendedName>
        <fullName evidence="11">CDP-diacylglycerol--glycerol-3-phosphate 3-phosphatidyltransferase</fullName>
        <ecNumber evidence="11">2.7.8.5</ecNumber>
    </recommendedName>
</protein>
<feature type="domain" description="PLD phosphodiesterase" evidence="12">
    <location>
        <begin position="129"/>
        <end position="155"/>
    </location>
</feature>
<evidence type="ECO:0000256" key="5">
    <source>
        <dbReference type="ARBA" id="ARBA00022679"/>
    </source>
</evidence>
<dbReference type="InterPro" id="IPR016270">
    <property type="entry name" value="PGS1"/>
</dbReference>
<dbReference type="CDD" id="cd09137">
    <property type="entry name" value="PLDc_PGS1_euk_2"/>
    <property type="match status" value="1"/>
</dbReference>
<comment type="catalytic activity">
    <reaction evidence="10 11">
        <text>a CDP-1,2-diacyl-sn-glycerol + sn-glycerol 3-phosphate = a 1,2-diacyl-sn-glycero-3-phospho-(1'-sn-glycero-3'-phosphate) + CMP + H(+)</text>
        <dbReference type="Rhea" id="RHEA:12593"/>
        <dbReference type="ChEBI" id="CHEBI:15378"/>
        <dbReference type="ChEBI" id="CHEBI:57597"/>
        <dbReference type="ChEBI" id="CHEBI:58332"/>
        <dbReference type="ChEBI" id="CHEBI:60110"/>
        <dbReference type="ChEBI" id="CHEBI:60377"/>
        <dbReference type="EC" id="2.7.8.5"/>
    </reaction>
</comment>
<evidence type="ECO:0000256" key="4">
    <source>
        <dbReference type="ARBA" id="ARBA00022516"/>
    </source>
</evidence>
<evidence type="ECO:0000259" key="12">
    <source>
        <dbReference type="PROSITE" id="PS50035"/>
    </source>
</evidence>
<gene>
    <name evidence="13" type="ORF">PFISCL1PPCAC_1948</name>
</gene>
<dbReference type="GO" id="GO:0008444">
    <property type="term" value="F:CDP-diacylglycerol-glycerol-3-phosphate 3-phosphatidyltransferase activity"/>
    <property type="evidence" value="ECO:0007669"/>
    <property type="project" value="UniProtKB-EC"/>
</dbReference>
<dbReference type="SMART" id="SM00155">
    <property type="entry name" value="PLDc"/>
    <property type="match status" value="2"/>
</dbReference>
<keyword evidence="6" id="KW-0677">Repeat</keyword>
<dbReference type="PIRSF" id="PIRSF000850">
    <property type="entry name" value="Phospholipase_D_PSS"/>
    <property type="match status" value="1"/>
</dbReference>
<keyword evidence="5 11" id="KW-0808">Transferase</keyword>
<dbReference type="EC" id="2.7.8.5" evidence="11"/>
<comment type="pathway">
    <text evidence="2 11">Phospholipid metabolism; phosphatidylglycerol biosynthesis; phosphatidylglycerol from CDP-diacylglycerol: step 1/2.</text>
</comment>
<evidence type="ECO:0000256" key="2">
    <source>
        <dbReference type="ARBA" id="ARBA00005042"/>
    </source>
</evidence>
<evidence type="ECO:0000256" key="6">
    <source>
        <dbReference type="ARBA" id="ARBA00022737"/>
    </source>
</evidence>
<keyword evidence="7 11" id="KW-0443">Lipid metabolism</keyword>
<dbReference type="EMBL" id="BTSY01000001">
    <property type="protein sequence ID" value="GMT10651.1"/>
    <property type="molecule type" value="Genomic_DNA"/>
</dbReference>
<evidence type="ECO:0000256" key="11">
    <source>
        <dbReference type="RuleBase" id="RU365024"/>
    </source>
</evidence>
<evidence type="ECO:0000313" key="13">
    <source>
        <dbReference type="EMBL" id="GMT10651.1"/>
    </source>
</evidence>
<evidence type="ECO:0000256" key="1">
    <source>
        <dbReference type="ARBA" id="ARBA00003537"/>
    </source>
</evidence>
<dbReference type="SUPFAM" id="SSF56024">
    <property type="entry name" value="Phospholipase D/nuclease"/>
    <property type="match status" value="2"/>
</dbReference>
<dbReference type="InterPro" id="IPR001736">
    <property type="entry name" value="PLipase_D/transphosphatidylase"/>
</dbReference>
<keyword evidence="11" id="KW-0067">ATP-binding</keyword>
<accession>A0AAV5UTT9</accession>
<dbReference type="PROSITE" id="PS50035">
    <property type="entry name" value="PLD"/>
    <property type="match status" value="1"/>
</dbReference>
<dbReference type="GO" id="GO:0032049">
    <property type="term" value="P:cardiolipin biosynthetic process"/>
    <property type="evidence" value="ECO:0007669"/>
    <property type="project" value="InterPro"/>
</dbReference>
<dbReference type="CDD" id="cd09135">
    <property type="entry name" value="PLDc_PGS1_euk_1"/>
    <property type="match status" value="1"/>
</dbReference>
<keyword evidence="9 11" id="KW-1208">Phospholipid metabolism</keyword>
<dbReference type="InterPro" id="IPR025202">
    <property type="entry name" value="PLD-like_dom"/>
</dbReference>
<dbReference type="PANTHER" id="PTHR12586">
    <property type="entry name" value="CDP-DIACYLGLYCEROL--SERINE O-PHOSPHATIDYLTRANSFERASE"/>
    <property type="match status" value="1"/>
</dbReference>
<dbReference type="Proteomes" id="UP001432322">
    <property type="component" value="Unassembled WGS sequence"/>
</dbReference>
<dbReference type="GO" id="GO:0005524">
    <property type="term" value="F:ATP binding"/>
    <property type="evidence" value="ECO:0007669"/>
    <property type="project" value="UniProtKB-KW"/>
</dbReference>
<reference evidence="13" key="1">
    <citation type="submission" date="2023-10" db="EMBL/GenBank/DDBJ databases">
        <title>Genome assembly of Pristionchus species.</title>
        <authorList>
            <person name="Yoshida K."/>
            <person name="Sommer R.J."/>
        </authorList>
    </citation>
    <scope>NUCLEOTIDE SEQUENCE</scope>
    <source>
        <strain evidence="13">RS5133</strain>
    </source>
</reference>
<keyword evidence="11" id="KW-0496">Mitochondrion</keyword>
<keyword evidence="4 11" id="KW-0444">Lipid biosynthesis</keyword>
<comment type="subcellular location">
    <subcellularLocation>
        <location evidence="11">Mitochondrion</location>
    </subcellularLocation>
</comment>
<dbReference type="Gene3D" id="3.30.870.10">
    <property type="entry name" value="Endonuclease Chain A"/>
    <property type="match status" value="2"/>
</dbReference>
<name>A0AAV5UTT9_9BILA</name>
<comment type="similarity">
    <text evidence="3 11">Belongs to the CDP-alcohol phosphatidyltransferase class-II family.</text>
</comment>
<dbReference type="Pfam" id="PF13091">
    <property type="entry name" value="PLDc_2"/>
    <property type="match status" value="1"/>
</dbReference>
<organism evidence="13 14">
    <name type="scientific">Pristionchus fissidentatus</name>
    <dbReference type="NCBI Taxonomy" id="1538716"/>
    <lineage>
        <taxon>Eukaryota</taxon>
        <taxon>Metazoa</taxon>
        <taxon>Ecdysozoa</taxon>
        <taxon>Nematoda</taxon>
        <taxon>Chromadorea</taxon>
        <taxon>Rhabditida</taxon>
        <taxon>Rhabditina</taxon>
        <taxon>Diplogasteromorpha</taxon>
        <taxon>Diplogasteroidea</taxon>
        <taxon>Neodiplogasteridae</taxon>
        <taxon>Pristionchus</taxon>
    </lineage>
</organism>
<dbReference type="AlphaFoldDB" id="A0AAV5UTT9"/>
<evidence type="ECO:0000256" key="8">
    <source>
        <dbReference type="ARBA" id="ARBA00023209"/>
    </source>
</evidence>
<evidence type="ECO:0000256" key="10">
    <source>
        <dbReference type="ARBA" id="ARBA00048586"/>
    </source>
</evidence>
<evidence type="ECO:0000313" key="14">
    <source>
        <dbReference type="Proteomes" id="UP001432322"/>
    </source>
</evidence>
<dbReference type="PANTHER" id="PTHR12586:SF1">
    <property type="entry name" value="CDP-DIACYLGLYCEROL--GLYCEROL-3-PHOSPHATE 3-PHOSPHATIDYLTRANSFERASE, MITOCHONDRIAL"/>
    <property type="match status" value="1"/>
</dbReference>
<keyword evidence="11" id="KW-0547">Nucleotide-binding</keyword>
<evidence type="ECO:0000256" key="7">
    <source>
        <dbReference type="ARBA" id="ARBA00023098"/>
    </source>
</evidence>
<comment type="caution">
    <text evidence="13">The sequence shown here is derived from an EMBL/GenBank/DDBJ whole genome shotgun (WGS) entry which is preliminary data.</text>
</comment>
<sequence>MEHLKTTGVEFPVDADSIRIVKTPSEFYELILERIGSAKNRVYLSSLYLGSGELETAIVDGLSRRLDENESLDVTILLDFLRGTRGEKEGKSSTNLLTKIAHKAKVYLFHTPELRGALKSILGERNNEIIGLQHMKLYIFDDALLISGANLSDSYFTDRQDRYVLIENSKQLADFFCSIISAVGSHSFELDGEGKTKPHIECDHHPFQGNSTAFCTSLRDRVLNVVKEAKETNIPMEGDTVVYPLLQMGMIGIDEEYDFLKRLLASKDSSLEMTLASGYFNATQEYERLLLCEGDYSLKVLMAAPDANGFAGASGLSRYIPSMYSSIAASFLAAIDKHNRERVELLEWSRKGWSFHAKGIWCDRGNRIDTIIGSSNYGYRSLYRDLEAQIVVSTTNASLMNRLREERNGLLEFSSVVDRAALRRVDHHVPTLVSYLSKVLRRFF</sequence>
<evidence type="ECO:0000256" key="3">
    <source>
        <dbReference type="ARBA" id="ARBA00010682"/>
    </source>
</evidence>
<evidence type="ECO:0000256" key="9">
    <source>
        <dbReference type="ARBA" id="ARBA00023264"/>
    </source>
</evidence>
<comment type="function">
    <text evidence="1 11">Functions in the biosynthesis of the anionic phospholipids phosphatidylglycerol and cardiolipin.</text>
</comment>
<keyword evidence="14" id="KW-1185">Reference proteome</keyword>